<dbReference type="InterPro" id="IPR017853">
    <property type="entry name" value="GH"/>
</dbReference>
<dbReference type="NCBIfam" id="TIGR01409">
    <property type="entry name" value="TAT_signal_seq"/>
    <property type="match status" value="1"/>
</dbReference>
<gene>
    <name evidence="1" type="ORF">F0L74_25635</name>
</gene>
<evidence type="ECO:0000313" key="2">
    <source>
        <dbReference type="Proteomes" id="UP000324611"/>
    </source>
</evidence>
<dbReference type="Proteomes" id="UP000324611">
    <property type="component" value="Unassembled WGS sequence"/>
</dbReference>
<dbReference type="AlphaFoldDB" id="A0A5B2VN58"/>
<dbReference type="SUPFAM" id="SSF51445">
    <property type="entry name" value="(Trans)glycosidases"/>
    <property type="match status" value="1"/>
</dbReference>
<reference evidence="1 2" key="1">
    <citation type="submission" date="2019-09" db="EMBL/GenBank/DDBJ databases">
        <title>Chitinophaga ginsengihumi sp. nov., isolated from soil of ginseng rhizosphere.</title>
        <authorList>
            <person name="Lee J."/>
        </authorList>
    </citation>
    <scope>NUCLEOTIDE SEQUENCE [LARGE SCALE GENOMIC DNA]</scope>
    <source>
        <strain evidence="1 2">BN140078</strain>
    </source>
</reference>
<dbReference type="InterPro" id="IPR019546">
    <property type="entry name" value="TAT_signal_bac_arc"/>
</dbReference>
<dbReference type="EMBL" id="VUOC01000004">
    <property type="protein sequence ID" value="KAA2239579.1"/>
    <property type="molecule type" value="Genomic_DNA"/>
</dbReference>
<dbReference type="Gene3D" id="3.20.20.80">
    <property type="entry name" value="Glycosidases"/>
    <property type="match status" value="1"/>
</dbReference>
<dbReference type="PROSITE" id="PS51318">
    <property type="entry name" value="TAT"/>
    <property type="match status" value="1"/>
</dbReference>
<proteinExistence type="predicted"/>
<accession>A0A5B2VN58</accession>
<name>A0A5B2VN58_9BACT</name>
<organism evidence="1 2">
    <name type="scientific">Chitinophaga agrisoli</name>
    <dbReference type="NCBI Taxonomy" id="2607653"/>
    <lineage>
        <taxon>Bacteria</taxon>
        <taxon>Pseudomonadati</taxon>
        <taxon>Bacteroidota</taxon>
        <taxon>Chitinophagia</taxon>
        <taxon>Chitinophagales</taxon>
        <taxon>Chitinophagaceae</taxon>
        <taxon>Chitinophaga</taxon>
    </lineage>
</organism>
<dbReference type="InterPro" id="IPR006311">
    <property type="entry name" value="TAT_signal"/>
</dbReference>
<reference evidence="1 2" key="2">
    <citation type="submission" date="2019-09" db="EMBL/GenBank/DDBJ databases">
        <authorList>
            <person name="Jin C."/>
        </authorList>
    </citation>
    <scope>NUCLEOTIDE SEQUENCE [LARGE SCALE GENOMIC DNA]</scope>
    <source>
        <strain evidence="1 2">BN140078</strain>
    </source>
</reference>
<comment type="caution">
    <text evidence="1">The sequence shown here is derived from an EMBL/GenBank/DDBJ whole genome shotgun (WGS) entry which is preliminary data.</text>
</comment>
<sequence>MKGISRRDFMQQSATLAGGALLPLPKGLFSPRKEEPMIGIQIGAISFIDEGINQVLDNVQQKGEVNTLFLAAFSYDTGIGGGQIKGFRFPDHGKREYREFHGGNFATPHPEFYKDTILKNTKAPDHGDWDMLAKVVPEARKRGIKVYVFNQDSFTWHKDTPNIAKLQETGIYNQHVESCCDMNPEYQHFVSAMTRDICSSYDIDGMMWSSERQGPFNNAIQPVRGEMPTARITCFCPYHRQAAKDRGIDADRAQEGLRKLVEFSKQATAGNRPTDGYFSAFWRIMTDYPEILAWEKLWTDGNRSTYENVYKSAKAAKSSIQAGFHIWHPNSLSPFTRGETPFERLAYADFIKPVVYDIVGGPRYAGYIEAATATVFRDIPKEEYLQFNNHLMNYGPMTMEGLPKEGMPLEYLHLETKRALDAVQGKCKIYTGIDIDIPTKPENKQTSPEAVYNSTTTALKTGAQGVIFSRKYSEMNLTNIAGGGKAVRDFRSSKS</sequence>
<protein>
    <submittedName>
        <fullName evidence="1">Twin-arginine translocation signal domain-containing protein</fullName>
    </submittedName>
</protein>
<evidence type="ECO:0000313" key="1">
    <source>
        <dbReference type="EMBL" id="KAA2239579.1"/>
    </source>
</evidence>
<keyword evidence="2" id="KW-1185">Reference proteome</keyword>
<dbReference type="RefSeq" id="WP_149840758.1">
    <property type="nucleotide sequence ID" value="NZ_VUOC01000004.1"/>
</dbReference>